<dbReference type="Pfam" id="PF22536">
    <property type="entry name" value="WHD_POLR3C"/>
    <property type="match status" value="1"/>
</dbReference>
<keyword evidence="5 8" id="KW-0804">Transcription</keyword>
<dbReference type="InterPro" id="IPR036388">
    <property type="entry name" value="WH-like_DNA-bd_sf"/>
</dbReference>
<evidence type="ECO:0000259" key="11">
    <source>
        <dbReference type="Pfam" id="PF08221"/>
    </source>
</evidence>
<dbReference type="GO" id="GO:0006351">
    <property type="term" value="P:DNA-templated transcription"/>
    <property type="evidence" value="ECO:0007669"/>
    <property type="project" value="InterPro"/>
</dbReference>
<evidence type="ECO:0000256" key="2">
    <source>
        <dbReference type="ARBA" id="ARBA00006835"/>
    </source>
</evidence>
<dbReference type="Pfam" id="PF08221">
    <property type="entry name" value="HTH_9"/>
    <property type="match status" value="1"/>
</dbReference>
<feature type="region of interest" description="Disordered" evidence="9">
    <location>
        <begin position="386"/>
        <end position="480"/>
    </location>
</feature>
<dbReference type="GO" id="GO:0005666">
    <property type="term" value="C:RNA polymerase III complex"/>
    <property type="evidence" value="ECO:0007669"/>
    <property type="project" value="UniProtKB-UniRule"/>
</dbReference>
<evidence type="ECO:0000256" key="1">
    <source>
        <dbReference type="ARBA" id="ARBA00004123"/>
    </source>
</evidence>
<evidence type="ECO:0000259" key="12">
    <source>
        <dbReference type="Pfam" id="PF22536"/>
    </source>
</evidence>
<comment type="caution">
    <text evidence="13">The sequence shown here is derived from an EMBL/GenBank/DDBJ whole genome shotgun (WGS) entry which is preliminary data.</text>
</comment>
<evidence type="ECO:0000313" key="13">
    <source>
        <dbReference type="EMBL" id="KAG9231006.1"/>
    </source>
</evidence>
<evidence type="ECO:0000256" key="4">
    <source>
        <dbReference type="ARBA" id="ARBA00022478"/>
    </source>
</evidence>
<feature type="compositionally biased region" description="Acidic residues" evidence="9">
    <location>
        <begin position="440"/>
        <end position="450"/>
    </location>
</feature>
<dbReference type="GO" id="GO:0003697">
    <property type="term" value="F:single-stranded DNA binding"/>
    <property type="evidence" value="ECO:0007669"/>
    <property type="project" value="UniProtKB-UniRule"/>
</dbReference>
<keyword evidence="6 8" id="KW-0539">Nucleus</keyword>
<dbReference type="Gene3D" id="1.10.10.10">
    <property type="entry name" value="Winged helix-like DNA-binding domain superfamily/Winged helix DNA-binding domain"/>
    <property type="match status" value="2"/>
</dbReference>
<dbReference type="OrthoDB" id="272392at2759"/>
<dbReference type="InterPro" id="IPR008806">
    <property type="entry name" value="RNA_pol_III_Rpc82_C"/>
</dbReference>
<dbReference type="InterPro" id="IPR013197">
    <property type="entry name" value="RNA_pol_III_RPC82-rel_HTH"/>
</dbReference>
<evidence type="ECO:0000256" key="9">
    <source>
        <dbReference type="SAM" id="MobiDB-lite"/>
    </source>
</evidence>
<dbReference type="PANTHER" id="PTHR12949:SF0">
    <property type="entry name" value="DNA-DIRECTED RNA POLYMERASE III SUBUNIT RPC3"/>
    <property type="match status" value="1"/>
</dbReference>
<comment type="function">
    <text evidence="7 8">DNA-dependent RNA polymerase catalyzes the transcription of DNA into RNA using the four ribonucleoside triphosphates as substrates. Specific core component of RNA polymerase III which synthesizes small RNAs, such as 5S rRNA and tRNAs.</text>
</comment>
<dbReference type="InterPro" id="IPR055207">
    <property type="entry name" value="POLR3C_WHD"/>
</dbReference>
<organism evidence="13 14">
    <name type="scientific">Amylocarpus encephaloides</name>
    <dbReference type="NCBI Taxonomy" id="45428"/>
    <lineage>
        <taxon>Eukaryota</taxon>
        <taxon>Fungi</taxon>
        <taxon>Dikarya</taxon>
        <taxon>Ascomycota</taxon>
        <taxon>Pezizomycotina</taxon>
        <taxon>Leotiomycetes</taxon>
        <taxon>Helotiales</taxon>
        <taxon>Helotiales incertae sedis</taxon>
        <taxon>Amylocarpus</taxon>
    </lineage>
</organism>
<accession>A0A9P7YCA7</accession>
<dbReference type="AlphaFoldDB" id="A0A9P7YCA7"/>
<reference evidence="13" key="1">
    <citation type="journal article" date="2021" name="IMA Fungus">
        <title>Genomic characterization of three marine fungi, including Emericellopsis atlantica sp. nov. with signatures of a generalist lifestyle and marine biomass degradation.</title>
        <authorList>
            <person name="Hagestad O.C."/>
            <person name="Hou L."/>
            <person name="Andersen J.H."/>
            <person name="Hansen E.H."/>
            <person name="Altermark B."/>
            <person name="Li C."/>
            <person name="Kuhnert E."/>
            <person name="Cox R.J."/>
            <person name="Crous P.W."/>
            <person name="Spatafora J.W."/>
            <person name="Lail K."/>
            <person name="Amirebrahimi M."/>
            <person name="Lipzen A."/>
            <person name="Pangilinan J."/>
            <person name="Andreopoulos W."/>
            <person name="Hayes R.D."/>
            <person name="Ng V."/>
            <person name="Grigoriev I.V."/>
            <person name="Jackson S.A."/>
            <person name="Sutton T.D.S."/>
            <person name="Dobson A.D.W."/>
            <person name="Rama T."/>
        </authorList>
    </citation>
    <scope>NUCLEOTIDE SEQUENCE</scope>
    <source>
        <strain evidence="13">TRa018bII</strain>
    </source>
</reference>
<evidence type="ECO:0000259" key="10">
    <source>
        <dbReference type="Pfam" id="PF05645"/>
    </source>
</evidence>
<feature type="domain" description="DNA-directed RNA polymerase III subunit RPC3 winged-helix" evidence="12">
    <location>
        <begin position="528"/>
        <end position="605"/>
    </location>
</feature>
<dbReference type="Proteomes" id="UP000824998">
    <property type="component" value="Unassembled WGS sequence"/>
</dbReference>
<feature type="region of interest" description="Disordered" evidence="9">
    <location>
        <begin position="247"/>
        <end position="281"/>
    </location>
</feature>
<comment type="subunit">
    <text evidence="3 8">Component of the RNA polymerase III (Pol III) complex consisting of 17 subunits.</text>
</comment>
<evidence type="ECO:0000256" key="5">
    <source>
        <dbReference type="ARBA" id="ARBA00023163"/>
    </source>
</evidence>
<keyword evidence="4 8" id="KW-0240">DNA-directed RNA polymerase</keyword>
<evidence type="ECO:0000256" key="3">
    <source>
        <dbReference type="ARBA" id="ARBA00011206"/>
    </source>
</evidence>
<dbReference type="InterPro" id="IPR039748">
    <property type="entry name" value="RPC3"/>
</dbReference>
<evidence type="ECO:0000256" key="6">
    <source>
        <dbReference type="ARBA" id="ARBA00023242"/>
    </source>
</evidence>
<evidence type="ECO:0000256" key="7">
    <source>
        <dbReference type="ARBA" id="ARBA00025127"/>
    </source>
</evidence>
<feature type="domain" description="RNA polymerase III subunit RPC82-related helix-turn-helix" evidence="11">
    <location>
        <begin position="9"/>
        <end position="67"/>
    </location>
</feature>
<protein>
    <recommendedName>
        <fullName evidence="8">DNA-directed RNA polymerase III subunit RPC3</fullName>
        <shortName evidence="8">RNA polymerase III subunit C3</shortName>
    </recommendedName>
</protein>
<sequence length="693" mass="79038">MSLSQYALELCALLVDETYGELSSRIFTILLRRGQLPVKDLMLHTRLTSKKLRHGLAVLAQQNLLYYNTDPETEVTYYEANKDAAYALVQSGKIMQVVENKFGVLTREVVQNLLLLGHSTVSDLCDAYEAQKKQQSRLVDLARQNELRRKEETVEDEQMNGLAKEINGANNHPPVTIATTGQLHTALFRLFDAALIERVVGTMFESPSDVQTKLEREIVQEGNGANLKTSKTKEELTKRLLGRLRKDRAAGSDWKPQKRPHNGDHRNGANGTNKRRRLSSGVAVNGDHIYEEEDDGARLDDHLVIRVNHEKFKVLLRNAQLVHLCEHKIGKTTSRIYDHLLKLMEPQIQRCQLDRHHNVLKDDPYIPPTVQAIMIASTLDKDIDPGFGVGKEPTHKERTPVVKLSPNRKRDGTEAFAGGKGDTKKKVNGAGNLNVHNSEADDGSDQDSDDPFTAPPVKPPKRQKVTFQDDALFNPPRPEDREDHLMLVRKHLDLLQSSECKFVTRHGTNDCYSVDFENIVRFMQDAELDQLVYESFGVKGHRLVRIMKQMGKMEEKSLDKLALMKPKDARTKLSEMQMSGIVEIQEVPKDATNRGNNQRIIFLWFFDNDRVKQVVLDKVYKTMSRLLQRLAVERRSARHVLELTERSDLQHIAPDTYMDQQQITELRVIEQKEATLVAQVARLDDMIGIFRDF</sequence>
<comment type="subcellular location">
    <subcellularLocation>
        <location evidence="1 8">Nucleus</location>
    </subcellularLocation>
</comment>
<dbReference type="EMBL" id="MU251629">
    <property type="protein sequence ID" value="KAG9231006.1"/>
    <property type="molecule type" value="Genomic_DNA"/>
</dbReference>
<evidence type="ECO:0000256" key="8">
    <source>
        <dbReference type="RuleBase" id="RU367076"/>
    </source>
</evidence>
<comment type="similarity">
    <text evidence="2 8">Belongs to the RNA polymerase beta chain family.</text>
</comment>
<feature type="domain" description="RNA polymerase III Rpc82 C -terminal" evidence="10">
    <location>
        <begin position="186"/>
        <end position="521"/>
    </location>
</feature>
<dbReference type="PANTHER" id="PTHR12949">
    <property type="entry name" value="RNA POLYMERASE III DNA DIRECTED -RELATED"/>
    <property type="match status" value="1"/>
</dbReference>
<keyword evidence="14" id="KW-1185">Reference proteome</keyword>
<dbReference type="Pfam" id="PF05645">
    <property type="entry name" value="RNA_pol_Rpc82"/>
    <property type="match status" value="1"/>
</dbReference>
<name>A0A9P7YCA7_9HELO</name>
<evidence type="ECO:0000313" key="14">
    <source>
        <dbReference type="Proteomes" id="UP000824998"/>
    </source>
</evidence>
<gene>
    <name evidence="13" type="ORF">BJ875DRAFT_133930</name>
</gene>
<proteinExistence type="inferred from homology"/>